<dbReference type="Proteomes" id="UP000001989">
    <property type="component" value="Plasmid pSWIT02"/>
</dbReference>
<feature type="domain" description="EthD" evidence="1">
    <location>
        <begin position="11"/>
        <end position="105"/>
    </location>
</feature>
<dbReference type="KEGG" id="swi:Swit_5052"/>
<dbReference type="InterPro" id="IPR011008">
    <property type="entry name" value="Dimeric_a/b-barrel"/>
</dbReference>
<organism evidence="2 3">
    <name type="scientific">Rhizorhabdus wittichii (strain DSM 6014 / CCUG 31198 / JCM 15750 / NBRC 105917 / EY 4224 / RW1)</name>
    <name type="common">Sphingomonas wittichii</name>
    <dbReference type="NCBI Taxonomy" id="392499"/>
    <lineage>
        <taxon>Bacteria</taxon>
        <taxon>Pseudomonadati</taxon>
        <taxon>Pseudomonadota</taxon>
        <taxon>Alphaproteobacteria</taxon>
        <taxon>Sphingomonadales</taxon>
        <taxon>Sphingomonadaceae</taxon>
        <taxon>Rhizorhabdus</taxon>
    </lineage>
</organism>
<name>A0A9J9HH83_RHIWR</name>
<geneLocation type="plasmid" evidence="2 3">
    <name>pSWIT02</name>
</geneLocation>
<dbReference type="InterPro" id="IPR009799">
    <property type="entry name" value="EthD_dom"/>
</dbReference>
<evidence type="ECO:0000313" key="2">
    <source>
        <dbReference type="EMBL" id="ABQ71665.1"/>
    </source>
</evidence>
<dbReference type="Gene3D" id="3.30.70.100">
    <property type="match status" value="2"/>
</dbReference>
<dbReference type="OrthoDB" id="6369070at2"/>
<accession>A0A9J9HH83</accession>
<evidence type="ECO:0000259" key="1">
    <source>
        <dbReference type="Pfam" id="PF07110"/>
    </source>
</evidence>
<dbReference type="AlphaFoldDB" id="A0A9J9HH83"/>
<reference evidence="2 3" key="1">
    <citation type="journal article" date="2010" name="J. Bacteriol.">
        <title>Genome sequence of the dioxin-mineralizing bacterium Sphingomonas wittichii RW1.</title>
        <authorList>
            <person name="Miller T.R."/>
            <person name="Delcher A.L."/>
            <person name="Salzberg S.L."/>
            <person name="Saunders E."/>
            <person name="Detter J.C."/>
            <person name="Halden R.U."/>
        </authorList>
    </citation>
    <scope>NUCLEOTIDE SEQUENCE [LARGE SCALE GENOMIC DNA]</scope>
    <source>
        <strain evidence="3">DSM 6014 / CCUG 31198 / JCM 15750 / NBRC 105917 / EY 4224 / RW1</strain>
    </source>
</reference>
<proteinExistence type="predicted"/>
<dbReference type="EMBL" id="CP000701">
    <property type="protein sequence ID" value="ABQ71665.1"/>
    <property type="molecule type" value="Genomic_DNA"/>
</dbReference>
<dbReference type="SUPFAM" id="SSF54909">
    <property type="entry name" value="Dimeric alpha+beta barrel"/>
    <property type="match status" value="2"/>
</dbReference>
<keyword evidence="3" id="KW-1185">Reference proteome</keyword>
<keyword evidence="2" id="KW-0614">Plasmid</keyword>
<feature type="domain" description="EthD" evidence="1">
    <location>
        <begin position="138"/>
        <end position="208"/>
    </location>
</feature>
<protein>
    <recommendedName>
        <fullName evidence="1">EthD domain-containing protein</fullName>
    </recommendedName>
</protein>
<dbReference type="GO" id="GO:0016491">
    <property type="term" value="F:oxidoreductase activity"/>
    <property type="evidence" value="ECO:0007669"/>
    <property type="project" value="InterPro"/>
</dbReference>
<gene>
    <name evidence="2" type="ordered locus">Swit_5052</name>
</gene>
<dbReference type="Pfam" id="PF07110">
    <property type="entry name" value="EthD"/>
    <property type="match status" value="2"/>
</dbReference>
<evidence type="ECO:0000313" key="3">
    <source>
        <dbReference type="Proteomes" id="UP000001989"/>
    </source>
</evidence>
<sequence>MLKAMIASCRRPTLSRPEFFHYMANVHAPMATSLPAIAANILHATQNRTMLPEDNVDIATLYRHDKTRDSVVELCFDNLTRMMNIMEDEGYLSTIRPDEENFNDLTRALLVFLDEEEQFSSTSEELTHKTFDYVRRRRDMTPEEFQVQWADYGRSLASNDAYRALAKKRIHNIPTEGHPTAIMPPQDFDGVAATFFDSFADADALVRQGLADGEKKLVDIGECLSIVVVGGRIRM</sequence>